<dbReference type="SUPFAM" id="SSF144083">
    <property type="entry name" value="Magnesium transport protein CorA, transmembrane region"/>
    <property type="match status" value="1"/>
</dbReference>
<evidence type="ECO:0000256" key="3">
    <source>
        <dbReference type="ARBA" id="ARBA00022448"/>
    </source>
</evidence>
<feature type="transmembrane region" description="Helical" evidence="9">
    <location>
        <begin position="561"/>
        <end position="581"/>
    </location>
</feature>
<dbReference type="Gene3D" id="1.20.58.340">
    <property type="entry name" value="Magnesium transport protein CorA, transmembrane region"/>
    <property type="match status" value="2"/>
</dbReference>
<evidence type="ECO:0000256" key="2">
    <source>
        <dbReference type="ARBA" id="ARBA00009765"/>
    </source>
</evidence>
<dbReference type="GO" id="GO:0000287">
    <property type="term" value="F:magnesium ion binding"/>
    <property type="evidence" value="ECO:0007669"/>
    <property type="project" value="TreeGrafter"/>
</dbReference>
<evidence type="ECO:0008006" key="12">
    <source>
        <dbReference type="Google" id="ProtNLM"/>
    </source>
</evidence>
<reference evidence="10 11" key="1">
    <citation type="submission" date="2014-02" db="EMBL/GenBank/DDBJ databases">
        <title>Transposable element dynamics among asymbiotic and ectomycorrhizal Amanita fungi.</title>
        <authorList>
            <consortium name="DOE Joint Genome Institute"/>
            <person name="Hess J."/>
            <person name="Skrede I."/>
            <person name="Wolfe B."/>
            <person name="LaButti K."/>
            <person name="Ohm R.A."/>
            <person name="Grigoriev I.V."/>
            <person name="Pringle A."/>
        </authorList>
    </citation>
    <scope>NUCLEOTIDE SEQUENCE [LARGE SCALE GENOMIC DNA]</scope>
    <source>
        <strain evidence="10 11">SKay4041</strain>
    </source>
</reference>
<dbReference type="InterPro" id="IPR002523">
    <property type="entry name" value="MgTranspt_CorA/ZnTranspt_ZntB"/>
</dbReference>
<feature type="transmembrane region" description="Helical" evidence="9">
    <location>
        <begin position="528"/>
        <end position="549"/>
    </location>
</feature>
<dbReference type="GO" id="GO:0005886">
    <property type="term" value="C:plasma membrane"/>
    <property type="evidence" value="ECO:0007669"/>
    <property type="project" value="UniProtKB-SubCell"/>
</dbReference>
<gene>
    <name evidence="10" type="ORF">AMATHDRAFT_155773</name>
</gene>
<organism evidence="10 11">
    <name type="scientific">Amanita thiersii Skay4041</name>
    <dbReference type="NCBI Taxonomy" id="703135"/>
    <lineage>
        <taxon>Eukaryota</taxon>
        <taxon>Fungi</taxon>
        <taxon>Dikarya</taxon>
        <taxon>Basidiomycota</taxon>
        <taxon>Agaricomycotina</taxon>
        <taxon>Agaricomycetes</taxon>
        <taxon>Agaricomycetidae</taxon>
        <taxon>Agaricales</taxon>
        <taxon>Pluteineae</taxon>
        <taxon>Amanitaceae</taxon>
        <taxon>Amanita</taxon>
    </lineage>
</organism>
<evidence type="ECO:0000256" key="5">
    <source>
        <dbReference type="ARBA" id="ARBA00022692"/>
    </source>
</evidence>
<dbReference type="GO" id="GO:0015087">
    <property type="term" value="F:cobalt ion transmembrane transporter activity"/>
    <property type="evidence" value="ECO:0007669"/>
    <property type="project" value="TreeGrafter"/>
</dbReference>
<evidence type="ECO:0000256" key="4">
    <source>
        <dbReference type="ARBA" id="ARBA00022475"/>
    </source>
</evidence>
<keyword evidence="3" id="KW-0813">Transport</keyword>
<dbReference type="Pfam" id="PF01544">
    <property type="entry name" value="CorA"/>
    <property type="match status" value="1"/>
</dbReference>
<keyword evidence="7 9" id="KW-0472">Membrane</keyword>
<dbReference type="GO" id="GO:0015095">
    <property type="term" value="F:magnesium ion transmembrane transporter activity"/>
    <property type="evidence" value="ECO:0007669"/>
    <property type="project" value="TreeGrafter"/>
</dbReference>
<comment type="subcellular location">
    <subcellularLocation>
        <location evidence="1">Cell membrane</location>
        <topology evidence="1">Multi-pass membrane protein</topology>
    </subcellularLocation>
</comment>
<dbReference type="GO" id="GO:0050897">
    <property type="term" value="F:cobalt ion binding"/>
    <property type="evidence" value="ECO:0007669"/>
    <property type="project" value="TreeGrafter"/>
</dbReference>
<feature type="region of interest" description="Disordered" evidence="8">
    <location>
        <begin position="146"/>
        <end position="166"/>
    </location>
</feature>
<dbReference type="InterPro" id="IPR045863">
    <property type="entry name" value="CorA_TM1_TM2"/>
</dbReference>
<sequence length="602" mass="68577">MPGFPRAVSHHLYPHRHRHHHSNSSHLYPHPQEEDEEEGEEAERPTYSGGANTRNPRIPSRPSRSSRPSRHDTRFPLFLLRRRFVRAGAEQGVNPRQDGETAGFGHVKQECVIEVVDYGSSEGGEGWDGEIRARRVGNQGLIDILREEKEREERERGGGGGGEGGQKEGVRWINIGGIDWDVLSTLALHYDLHSLALEDVLHEQGHNHSKVDYYQAHLFLRVLCHWVDRTSDQNTQGVDGSLGLQCDAVGCEAGTGNPRRGVESSGRQYVQNPEMVVSKRRGNRKAQVAPGGTLPAYYGDEGDKRVEKMRRISALKGDRVIVRHEPLFIFLLPDGTVISVHPEPNLEFTKPIAERLHKPDSVLRTSVDASILVESLLDLVVDRVLEVIDEYQSMIHELEHDILLETSMNTVRKLHILSGDLIMHRRTLEPIRRMIDGLRRYDVDRCAALAQERSAEDLLARKWGSHHQDAIQRGYLSHRAKVYLADVYDHIDFALMSLEMFAGISENLIDYAFNVKVTFFCPKHKRRLTLVTIIFLPLTLLTGYFGMNFEFFWSVSGHTEFFFWKIAIPVMVALVPILLYSQIIHMVQNMRNRFVLSQVGRT</sequence>
<name>A0A2A9N7U9_9AGAR</name>
<dbReference type="PANTHER" id="PTHR46494">
    <property type="entry name" value="CORA FAMILY METAL ION TRANSPORTER (EUROFUNG)"/>
    <property type="match status" value="1"/>
</dbReference>
<protein>
    <recommendedName>
        <fullName evidence="12">Magnesium transport protein CorA</fullName>
    </recommendedName>
</protein>
<dbReference type="AlphaFoldDB" id="A0A2A9N7U9"/>
<comment type="similarity">
    <text evidence="2">Belongs to the CorA metal ion transporter (MIT) (TC 1.A.35) family.</text>
</comment>
<evidence type="ECO:0000256" key="6">
    <source>
        <dbReference type="ARBA" id="ARBA00022989"/>
    </source>
</evidence>
<feature type="region of interest" description="Disordered" evidence="8">
    <location>
        <begin position="14"/>
        <end position="73"/>
    </location>
</feature>
<dbReference type="PANTHER" id="PTHR46494:SF1">
    <property type="entry name" value="CORA FAMILY METAL ION TRANSPORTER (EUROFUNG)"/>
    <property type="match status" value="1"/>
</dbReference>
<accession>A0A2A9N7U9</accession>
<feature type="compositionally biased region" description="Basic residues" evidence="8">
    <location>
        <begin position="14"/>
        <end position="23"/>
    </location>
</feature>
<keyword evidence="5 9" id="KW-0812">Transmembrane</keyword>
<dbReference type="Gene3D" id="3.30.460.20">
    <property type="entry name" value="CorA soluble domain-like"/>
    <property type="match status" value="1"/>
</dbReference>
<feature type="compositionally biased region" description="Low complexity" evidence="8">
    <location>
        <begin position="56"/>
        <end position="66"/>
    </location>
</feature>
<feature type="compositionally biased region" description="Basic and acidic residues" evidence="8">
    <location>
        <begin position="146"/>
        <end position="157"/>
    </location>
</feature>
<evidence type="ECO:0000256" key="9">
    <source>
        <dbReference type="SAM" id="Phobius"/>
    </source>
</evidence>
<keyword evidence="11" id="KW-1185">Reference proteome</keyword>
<dbReference type="STRING" id="703135.A0A2A9N7U9"/>
<evidence type="ECO:0000313" key="10">
    <source>
        <dbReference type="EMBL" id="PFH46269.1"/>
    </source>
</evidence>
<evidence type="ECO:0000313" key="11">
    <source>
        <dbReference type="Proteomes" id="UP000242287"/>
    </source>
</evidence>
<proteinExistence type="inferred from homology"/>
<dbReference type="SUPFAM" id="SSF143865">
    <property type="entry name" value="CorA soluble domain-like"/>
    <property type="match status" value="1"/>
</dbReference>
<evidence type="ECO:0000256" key="1">
    <source>
        <dbReference type="ARBA" id="ARBA00004651"/>
    </source>
</evidence>
<keyword evidence="4" id="KW-1003">Cell membrane</keyword>
<keyword evidence="6 9" id="KW-1133">Transmembrane helix</keyword>
<dbReference type="EMBL" id="KZ302216">
    <property type="protein sequence ID" value="PFH46269.1"/>
    <property type="molecule type" value="Genomic_DNA"/>
</dbReference>
<evidence type="ECO:0000256" key="7">
    <source>
        <dbReference type="ARBA" id="ARBA00023136"/>
    </source>
</evidence>
<dbReference type="Proteomes" id="UP000242287">
    <property type="component" value="Unassembled WGS sequence"/>
</dbReference>
<dbReference type="InterPro" id="IPR045861">
    <property type="entry name" value="CorA_cytoplasmic_dom"/>
</dbReference>
<evidence type="ECO:0000256" key="8">
    <source>
        <dbReference type="SAM" id="MobiDB-lite"/>
    </source>
</evidence>
<dbReference type="OrthoDB" id="165352at2759"/>